<dbReference type="Proteomes" id="UP000829354">
    <property type="component" value="Chromosome X"/>
</dbReference>
<gene>
    <name evidence="1" type="ORF">L5515_018038</name>
</gene>
<organism evidence="1 2">
    <name type="scientific">Caenorhabditis briggsae</name>
    <dbReference type="NCBI Taxonomy" id="6238"/>
    <lineage>
        <taxon>Eukaryota</taxon>
        <taxon>Metazoa</taxon>
        <taxon>Ecdysozoa</taxon>
        <taxon>Nematoda</taxon>
        <taxon>Chromadorea</taxon>
        <taxon>Rhabditida</taxon>
        <taxon>Rhabditina</taxon>
        <taxon>Rhabditomorpha</taxon>
        <taxon>Rhabditoidea</taxon>
        <taxon>Rhabditidae</taxon>
        <taxon>Peloderinae</taxon>
        <taxon>Caenorhabditis</taxon>
    </lineage>
</organism>
<name>A0AAE9FFY5_CAEBR</name>
<dbReference type="AlphaFoldDB" id="A0AAE9FFY5"/>
<evidence type="ECO:0000313" key="2">
    <source>
        <dbReference type="Proteomes" id="UP000829354"/>
    </source>
</evidence>
<dbReference type="EMBL" id="CP092625">
    <property type="protein sequence ID" value="UMM42056.1"/>
    <property type="molecule type" value="Genomic_DNA"/>
</dbReference>
<reference evidence="1 2" key="1">
    <citation type="submission" date="2022-04" db="EMBL/GenBank/DDBJ databases">
        <title>Chromosome-level reference genomes for two strains of Caenorhabditis briggsae: an improved platform for comparative genomics.</title>
        <authorList>
            <person name="Stevens L."/>
            <person name="Andersen E."/>
        </authorList>
    </citation>
    <scope>NUCLEOTIDE SEQUENCE [LARGE SCALE GENOMIC DNA]</scope>
    <source>
        <strain evidence="1">VX34</strain>
        <tissue evidence="1">Whole-organism</tissue>
    </source>
</reference>
<accession>A0AAE9FFY5</accession>
<keyword evidence="2" id="KW-1185">Reference proteome</keyword>
<dbReference type="InterPro" id="IPR013783">
    <property type="entry name" value="Ig-like_fold"/>
</dbReference>
<evidence type="ECO:0000313" key="1">
    <source>
        <dbReference type="EMBL" id="UMM42056.1"/>
    </source>
</evidence>
<sequence>MASRYVAKFFRRQTENGEMKTYWGKAGTPITIPCSINLYNEENFSLDWRKDGQLILSAFGQEQGHVTPTLQDRIYKNKTDPIWVIIRFLRK</sequence>
<proteinExistence type="predicted"/>
<protein>
    <submittedName>
        <fullName evidence="1">Uncharacterized protein</fullName>
    </submittedName>
</protein>
<dbReference type="Gene3D" id="2.60.40.10">
    <property type="entry name" value="Immunoglobulins"/>
    <property type="match status" value="1"/>
</dbReference>